<protein>
    <submittedName>
        <fullName evidence="1">DNA polymerase-1</fullName>
    </submittedName>
</protein>
<dbReference type="EMBL" id="FPAA01000011">
    <property type="protein sequence ID" value="SFS92934.1"/>
    <property type="molecule type" value="Genomic_DNA"/>
</dbReference>
<accession>A0A1I6TUU0</accession>
<proteinExistence type="predicted"/>
<reference evidence="2" key="1">
    <citation type="submission" date="2016-10" db="EMBL/GenBank/DDBJ databases">
        <authorList>
            <person name="Varghese N."/>
            <person name="Submissions S."/>
        </authorList>
    </citation>
    <scope>NUCLEOTIDE SEQUENCE [LARGE SCALE GENOMIC DNA]</scope>
    <source>
        <strain evidence="2">DSM 45789</strain>
    </source>
</reference>
<gene>
    <name evidence="1" type="ORF">SAMN05444972_11190</name>
</gene>
<name>A0A1I6TUU0_9BACL</name>
<organism evidence="1 2">
    <name type="scientific">Marininema halotolerans</name>
    <dbReference type="NCBI Taxonomy" id="1155944"/>
    <lineage>
        <taxon>Bacteria</taxon>
        <taxon>Bacillati</taxon>
        <taxon>Bacillota</taxon>
        <taxon>Bacilli</taxon>
        <taxon>Bacillales</taxon>
        <taxon>Thermoactinomycetaceae</taxon>
        <taxon>Marininema</taxon>
    </lineage>
</organism>
<dbReference type="Proteomes" id="UP000198660">
    <property type="component" value="Unassembled WGS sequence"/>
</dbReference>
<sequence length="66" mass="7804">MEKGKITRLHEDMTTKRGSPKAFSKAEALRMWRWLQEATRAEKLREMVANTPSNYYLVKDEQGYLI</sequence>
<evidence type="ECO:0000313" key="1">
    <source>
        <dbReference type="EMBL" id="SFS92934.1"/>
    </source>
</evidence>
<evidence type="ECO:0000313" key="2">
    <source>
        <dbReference type="Proteomes" id="UP000198660"/>
    </source>
</evidence>
<keyword evidence="2" id="KW-1185">Reference proteome</keyword>
<dbReference type="AlphaFoldDB" id="A0A1I6TUU0"/>